<evidence type="ECO:0000313" key="8">
    <source>
        <dbReference type="EMBL" id="TBT95008.1"/>
    </source>
</evidence>
<evidence type="ECO:0000256" key="3">
    <source>
        <dbReference type="ARBA" id="ARBA00022692"/>
    </source>
</evidence>
<feature type="transmembrane region" description="Helical" evidence="6">
    <location>
        <begin position="212"/>
        <end position="233"/>
    </location>
</feature>
<keyword evidence="5 6" id="KW-0472">Membrane</keyword>
<organism evidence="8 9">
    <name type="scientific">Propioniciclava tarda</name>
    <dbReference type="NCBI Taxonomy" id="433330"/>
    <lineage>
        <taxon>Bacteria</taxon>
        <taxon>Bacillati</taxon>
        <taxon>Actinomycetota</taxon>
        <taxon>Actinomycetes</taxon>
        <taxon>Propionibacteriales</taxon>
        <taxon>Propionibacteriaceae</taxon>
        <taxon>Propioniciclava</taxon>
    </lineage>
</organism>
<dbReference type="EMBL" id="SDMR01000008">
    <property type="protein sequence ID" value="TBT95008.1"/>
    <property type="molecule type" value="Genomic_DNA"/>
</dbReference>
<dbReference type="InterPro" id="IPR000620">
    <property type="entry name" value="EamA_dom"/>
</dbReference>
<dbReference type="Proteomes" id="UP000291933">
    <property type="component" value="Unassembled WGS sequence"/>
</dbReference>
<feature type="transmembrane region" description="Helical" evidence="6">
    <location>
        <begin position="30"/>
        <end position="50"/>
    </location>
</feature>
<feature type="transmembrane region" description="Helical" evidence="6">
    <location>
        <begin position="172"/>
        <end position="192"/>
    </location>
</feature>
<dbReference type="InterPro" id="IPR037185">
    <property type="entry name" value="EmrE-like"/>
</dbReference>
<dbReference type="SUPFAM" id="SSF103481">
    <property type="entry name" value="Multidrug resistance efflux transporter EmrE"/>
    <property type="match status" value="1"/>
</dbReference>
<feature type="domain" description="EamA" evidence="7">
    <location>
        <begin position="3"/>
        <end position="135"/>
    </location>
</feature>
<feature type="transmembrane region" description="Helical" evidence="6">
    <location>
        <begin position="87"/>
        <end position="108"/>
    </location>
</feature>
<dbReference type="OrthoDB" id="9812547at2"/>
<comment type="similarity">
    <text evidence="2">Belongs to the EamA transporter family.</text>
</comment>
<proteinExistence type="inferred from homology"/>
<reference evidence="8 9" key="1">
    <citation type="submission" date="2019-01" db="EMBL/GenBank/DDBJ databases">
        <title>Lactibacter flavus gen. nov., sp. nov., a novel bacterium of the family Propionibacteriaceae isolated from raw milk and dairy products.</title>
        <authorList>
            <person name="Huptas C."/>
            <person name="Wenning M."/>
            <person name="Breitenwieser F."/>
            <person name="Doll E."/>
            <person name="Von Neubeck M."/>
            <person name="Busse H.-J."/>
            <person name="Scherer S."/>
        </authorList>
    </citation>
    <scope>NUCLEOTIDE SEQUENCE [LARGE SCALE GENOMIC DNA]</scope>
    <source>
        <strain evidence="8 9">DSM 22130</strain>
    </source>
</reference>
<feature type="transmembrane region" description="Helical" evidence="6">
    <location>
        <begin position="62"/>
        <end position="81"/>
    </location>
</feature>
<feature type="transmembrane region" description="Helical" evidence="6">
    <location>
        <begin position="245"/>
        <end position="261"/>
    </location>
</feature>
<evidence type="ECO:0000256" key="5">
    <source>
        <dbReference type="ARBA" id="ARBA00023136"/>
    </source>
</evidence>
<keyword evidence="3 6" id="KW-0812">Transmembrane</keyword>
<evidence type="ECO:0000256" key="6">
    <source>
        <dbReference type="SAM" id="Phobius"/>
    </source>
</evidence>
<evidence type="ECO:0000256" key="1">
    <source>
        <dbReference type="ARBA" id="ARBA00004141"/>
    </source>
</evidence>
<dbReference type="Gene3D" id="1.10.3730.20">
    <property type="match status" value="1"/>
</dbReference>
<comment type="subcellular location">
    <subcellularLocation>
        <location evidence="1">Membrane</location>
        <topology evidence="1">Multi-pass membrane protein</topology>
    </subcellularLocation>
</comment>
<dbReference type="AlphaFoldDB" id="A0A4Q9KKP1"/>
<feature type="transmembrane region" description="Helical" evidence="6">
    <location>
        <begin position="145"/>
        <end position="165"/>
    </location>
</feature>
<dbReference type="InterPro" id="IPR050638">
    <property type="entry name" value="AA-Vitamin_Transporters"/>
</dbReference>
<keyword evidence="9" id="KW-1185">Reference proteome</keyword>
<evidence type="ECO:0000313" key="9">
    <source>
        <dbReference type="Proteomes" id="UP000291933"/>
    </source>
</evidence>
<accession>A0A4Q9KKP1</accession>
<comment type="caution">
    <text evidence="8">The sequence shown here is derived from an EMBL/GenBank/DDBJ whole genome shotgun (WGS) entry which is preliminary data.</text>
</comment>
<keyword evidence="4 6" id="KW-1133">Transmembrane helix</keyword>
<feature type="domain" description="EamA" evidence="7">
    <location>
        <begin position="147"/>
        <end position="284"/>
    </location>
</feature>
<dbReference type="PANTHER" id="PTHR32322">
    <property type="entry name" value="INNER MEMBRANE TRANSPORTER"/>
    <property type="match status" value="1"/>
</dbReference>
<evidence type="ECO:0000256" key="2">
    <source>
        <dbReference type="ARBA" id="ARBA00007362"/>
    </source>
</evidence>
<sequence length="291" mass="29786">MWVALAIVYVVWGSTYLAIRVVVRDLPPLLSAGVRFLAGGLILGVILALTRPGSLRVTLAQLRNSALVGVLLMGGNGFVSLAETPTFGVASGVAALLVALVPLIIVVMRAATGERPALPTVAGVLCGFAGLAVLLAPGASKAAPLVGSLLVAAGALTWAAGSFYAGRSVMPANPFVSSVYQMIAGGVMLTLIGLGRGEVGMLRLGQVGADAWFALVYLLVAGSLIAFTAYAWLIQRAPVSLVTTYAYVNPIIAVLLGWALLSEPFGVRELLGGAIIVAGVALVIATERRGR</sequence>
<feature type="transmembrane region" description="Helical" evidence="6">
    <location>
        <begin position="120"/>
        <end position="139"/>
    </location>
</feature>
<dbReference type="Pfam" id="PF00892">
    <property type="entry name" value="EamA"/>
    <property type="match status" value="2"/>
</dbReference>
<dbReference type="GO" id="GO:0016020">
    <property type="term" value="C:membrane"/>
    <property type="evidence" value="ECO:0007669"/>
    <property type="project" value="UniProtKB-SubCell"/>
</dbReference>
<feature type="transmembrane region" description="Helical" evidence="6">
    <location>
        <begin position="267"/>
        <end position="285"/>
    </location>
</feature>
<dbReference type="PANTHER" id="PTHR32322:SF2">
    <property type="entry name" value="EAMA DOMAIN-CONTAINING PROTEIN"/>
    <property type="match status" value="1"/>
</dbReference>
<evidence type="ECO:0000256" key="4">
    <source>
        <dbReference type="ARBA" id="ARBA00022989"/>
    </source>
</evidence>
<protein>
    <submittedName>
        <fullName evidence="8">EamA family transporter</fullName>
    </submittedName>
</protein>
<evidence type="ECO:0000259" key="7">
    <source>
        <dbReference type="Pfam" id="PF00892"/>
    </source>
</evidence>
<gene>
    <name evidence="8" type="ORF">ET996_08270</name>
</gene>
<name>A0A4Q9KKP1_PROTD</name>